<reference evidence="1 2" key="1">
    <citation type="journal article" date="2015" name="Genome Announc.">
        <title>Expanding the biotechnology potential of lactobacilli through comparative genomics of 213 strains and associated genera.</title>
        <authorList>
            <person name="Sun Z."/>
            <person name="Harris H.M."/>
            <person name="McCann A."/>
            <person name="Guo C."/>
            <person name="Argimon S."/>
            <person name="Zhang W."/>
            <person name="Yang X."/>
            <person name="Jeffery I.B."/>
            <person name="Cooney J.C."/>
            <person name="Kagawa T.F."/>
            <person name="Liu W."/>
            <person name="Song Y."/>
            <person name="Salvetti E."/>
            <person name="Wrobel A."/>
            <person name="Rasinkangas P."/>
            <person name="Parkhill J."/>
            <person name="Rea M.C."/>
            <person name="O'Sullivan O."/>
            <person name="Ritari J."/>
            <person name="Douillard F.P."/>
            <person name="Paul Ross R."/>
            <person name="Yang R."/>
            <person name="Briner A.E."/>
            <person name="Felis G.E."/>
            <person name="de Vos W.M."/>
            <person name="Barrangou R."/>
            <person name="Klaenhammer T.R."/>
            <person name="Caufield P.W."/>
            <person name="Cui Y."/>
            <person name="Zhang H."/>
            <person name="O'Toole P.W."/>
        </authorList>
    </citation>
    <scope>NUCLEOTIDE SEQUENCE [LARGE SCALE GENOMIC DNA]</scope>
    <source>
        <strain evidence="1 2">DSM 20623</strain>
    </source>
</reference>
<evidence type="ECO:0000313" key="2">
    <source>
        <dbReference type="Proteomes" id="UP000051658"/>
    </source>
</evidence>
<dbReference type="SUPFAM" id="SSF52266">
    <property type="entry name" value="SGNH hydrolase"/>
    <property type="match status" value="1"/>
</dbReference>
<dbReference type="PATRIC" id="fig|1449336.4.peg.460"/>
<name>A0A0R2I5E6_CARDV</name>
<dbReference type="AlphaFoldDB" id="A0A0R2I5E6"/>
<evidence type="ECO:0008006" key="3">
    <source>
        <dbReference type="Google" id="ProtNLM"/>
    </source>
</evidence>
<dbReference type="RefSeq" id="WP_034570727.1">
    <property type="nucleotide sequence ID" value="NZ_JQBS01000007.1"/>
</dbReference>
<dbReference type="eggNOG" id="COG2755">
    <property type="taxonomic scope" value="Bacteria"/>
</dbReference>
<dbReference type="Proteomes" id="UP000051658">
    <property type="component" value="Unassembled WGS sequence"/>
</dbReference>
<dbReference type="InterPro" id="IPR036514">
    <property type="entry name" value="SGNH_hydro_sf"/>
</dbReference>
<accession>A0A0R2I5E6</accession>
<keyword evidence="2" id="KW-1185">Reference proteome</keyword>
<sequence length="281" mass="31578">MEKRNILFLLVSIMVTAGVIIAGSHYAETKKEAMINHGKTKIVKKEISEKKQEEKEISEIESNRESIATIDYLKLVMAKKQKVSVSFFGGKEQQPEVIEPLQNWIGKELKVADLAIQSVSIPNPSTYQLITQNSVATLASNAPDVVFFQVPVVGDQEIDISLTNSKDYLVQLMEDIRAQLPEALVILVTPPPSSTLKEAYNSRSINYVSYLENLKEIETEEHFLYFDLHDQYSSYLEEQNQPIETTLEADGITMNSAGKALYIELFEKSLTQPIDTTSGIK</sequence>
<comment type="caution">
    <text evidence="1">The sequence shown here is derived from an EMBL/GenBank/DDBJ whole genome shotgun (WGS) entry which is preliminary data.</text>
</comment>
<dbReference type="CDD" id="cd00229">
    <property type="entry name" value="SGNH_hydrolase"/>
    <property type="match status" value="1"/>
</dbReference>
<organism evidence="1 2">
    <name type="scientific">Carnobacterium divergens DSM 20623</name>
    <dbReference type="NCBI Taxonomy" id="1449336"/>
    <lineage>
        <taxon>Bacteria</taxon>
        <taxon>Bacillati</taxon>
        <taxon>Bacillota</taxon>
        <taxon>Bacilli</taxon>
        <taxon>Lactobacillales</taxon>
        <taxon>Carnobacteriaceae</taxon>
        <taxon>Carnobacterium</taxon>
    </lineage>
</organism>
<dbReference type="Gene3D" id="3.40.50.1110">
    <property type="entry name" value="SGNH hydrolase"/>
    <property type="match status" value="1"/>
</dbReference>
<protein>
    <recommendedName>
        <fullName evidence="3">SGNH hydrolase-type esterase domain-containing protein</fullName>
    </recommendedName>
</protein>
<dbReference type="GeneID" id="89588440"/>
<gene>
    <name evidence="1" type="ORF">IV74_GL000453</name>
</gene>
<dbReference type="EMBL" id="JQBS01000007">
    <property type="protein sequence ID" value="KRN57468.1"/>
    <property type="molecule type" value="Genomic_DNA"/>
</dbReference>
<evidence type="ECO:0000313" key="1">
    <source>
        <dbReference type="EMBL" id="KRN57468.1"/>
    </source>
</evidence>
<proteinExistence type="predicted"/>